<dbReference type="EMBL" id="PIEU01000041">
    <property type="protein sequence ID" value="PZL75842.1"/>
    <property type="molecule type" value="Genomic_DNA"/>
</dbReference>
<comment type="caution">
    <text evidence="1">The sequence shown here is derived from an EMBL/GenBank/DDBJ whole genome shotgun (WGS) entry which is preliminary data.</text>
</comment>
<name>A0A2W4BQF5_9ENTE</name>
<reference evidence="1 2" key="1">
    <citation type="submission" date="2017-11" db="EMBL/GenBank/DDBJ databases">
        <title>Draft genome sequence of Enterococcus plantarum TRW2 strain isolated from lettuce.</title>
        <authorList>
            <person name="Kim E.B."/>
            <person name="Marco M.L."/>
            <person name="Williams T.R."/>
            <person name="You I.H."/>
        </authorList>
    </citation>
    <scope>NUCLEOTIDE SEQUENCE [LARGE SCALE GENOMIC DNA]</scope>
    <source>
        <strain evidence="1 2">TRW2</strain>
    </source>
</reference>
<dbReference type="STRING" id="1077675.BCR22_03355"/>
<evidence type="ECO:0000313" key="1">
    <source>
        <dbReference type="EMBL" id="PZL75842.1"/>
    </source>
</evidence>
<accession>A0A2W4BQF5</accession>
<dbReference type="PANTHER" id="PTHR36169">
    <property type="entry name" value="ETHANOLAMINE UTILIZATION PROTEIN EUTQ"/>
    <property type="match status" value="1"/>
</dbReference>
<evidence type="ECO:0008006" key="3">
    <source>
        <dbReference type="Google" id="ProtNLM"/>
    </source>
</evidence>
<dbReference type="Proteomes" id="UP000249828">
    <property type="component" value="Unassembled WGS sequence"/>
</dbReference>
<dbReference type="Pfam" id="PF06249">
    <property type="entry name" value="EutQ"/>
    <property type="match status" value="1"/>
</dbReference>
<dbReference type="Gene3D" id="2.60.120.10">
    <property type="entry name" value="Jelly Rolls"/>
    <property type="match status" value="1"/>
</dbReference>
<dbReference type="RefSeq" id="WP_111247291.1">
    <property type="nucleotide sequence ID" value="NZ_PIEU01000041.1"/>
</dbReference>
<proteinExistence type="predicted"/>
<dbReference type="InterPro" id="IPR010424">
    <property type="entry name" value="EutQ"/>
</dbReference>
<gene>
    <name evidence="1" type="ORF">CI088_04080</name>
</gene>
<dbReference type="InterPro" id="IPR011051">
    <property type="entry name" value="RmlC_Cupin_sf"/>
</dbReference>
<dbReference type="AlphaFoldDB" id="A0A2W4BQF5"/>
<organism evidence="1 2">
    <name type="scientific">Enterococcus plantarum</name>
    <dbReference type="NCBI Taxonomy" id="1077675"/>
    <lineage>
        <taxon>Bacteria</taxon>
        <taxon>Bacillati</taxon>
        <taxon>Bacillota</taxon>
        <taxon>Bacilli</taxon>
        <taxon>Lactobacillales</taxon>
        <taxon>Enterococcaceae</taxon>
        <taxon>Enterococcus</taxon>
    </lineage>
</organism>
<protein>
    <recommendedName>
        <fullName evidence="3">Cupin domain-containing protein</fullName>
    </recommendedName>
</protein>
<dbReference type="InterPro" id="IPR014710">
    <property type="entry name" value="RmlC-like_jellyroll"/>
</dbReference>
<keyword evidence="2" id="KW-1185">Reference proteome</keyword>
<dbReference type="SUPFAM" id="SSF51182">
    <property type="entry name" value="RmlC-like cupins"/>
    <property type="match status" value="1"/>
</dbReference>
<evidence type="ECO:0000313" key="2">
    <source>
        <dbReference type="Proteomes" id="UP000249828"/>
    </source>
</evidence>
<sequence>MKKLICAKDIEILHSEGTQLVLTDKQTIITPSAKDLAEEYHMTFKETKPENDHSMSDTQDITKDQFVSLLKKLLIEAGMSEFQDRPFDYQEHSSGLKIIRGSTIKLSPLNDDVENVRYREIVTAGAGHFNLGLLEIETGHFNEEDTFESVNYVVEGDLHVTIEGAVFAANKGDVIYVPQHSAIQWSTTEKVTILSGKLKSGV</sequence>
<dbReference type="PANTHER" id="PTHR36169:SF1">
    <property type="entry name" value="ACETATE KINASE EUTQ"/>
    <property type="match status" value="1"/>
</dbReference>